<dbReference type="OrthoDB" id="4735278at2759"/>
<gene>
    <name evidence="4" type="ORF">Fcan01_05035</name>
</gene>
<evidence type="ECO:0000313" key="5">
    <source>
        <dbReference type="Proteomes" id="UP000198287"/>
    </source>
</evidence>
<dbReference type="OMA" id="DEKAMVC"/>
<protein>
    <submittedName>
        <fullName evidence="4">Uncharacterized protein</fullName>
    </submittedName>
</protein>
<evidence type="ECO:0000256" key="1">
    <source>
        <dbReference type="ARBA" id="ARBA00004496"/>
    </source>
</evidence>
<comment type="caution">
    <text evidence="4">The sequence shown here is derived from an EMBL/GenBank/DDBJ whole genome shotgun (WGS) entry which is preliminary data.</text>
</comment>
<dbReference type="CDD" id="cd22860">
    <property type="entry name" value="PDRG1"/>
    <property type="match status" value="1"/>
</dbReference>
<dbReference type="AlphaFoldDB" id="A0A226EX26"/>
<evidence type="ECO:0000256" key="2">
    <source>
        <dbReference type="ARBA" id="ARBA00022490"/>
    </source>
</evidence>
<keyword evidence="5" id="KW-1185">Reference proteome</keyword>
<accession>A0A226EX26</accession>
<dbReference type="EMBL" id="LNIX01000002">
    <property type="protein sequence ID" value="OXA61176.1"/>
    <property type="molecule type" value="Genomic_DNA"/>
</dbReference>
<evidence type="ECO:0000313" key="4">
    <source>
        <dbReference type="EMBL" id="OXA61176.1"/>
    </source>
</evidence>
<dbReference type="Proteomes" id="UP000198287">
    <property type="component" value="Unassembled WGS sequence"/>
</dbReference>
<dbReference type="GO" id="GO:0005737">
    <property type="term" value="C:cytoplasm"/>
    <property type="evidence" value="ECO:0007669"/>
    <property type="project" value="UniProtKB-SubCell"/>
</dbReference>
<dbReference type="PANTHER" id="PTHR21162">
    <property type="entry name" value="P53 AND DNA DAMAGE-REGULATED PROTEIN"/>
    <property type="match status" value="1"/>
</dbReference>
<keyword evidence="3" id="KW-0143">Chaperone</keyword>
<reference evidence="4 5" key="1">
    <citation type="submission" date="2015-12" db="EMBL/GenBank/DDBJ databases">
        <title>The genome of Folsomia candida.</title>
        <authorList>
            <person name="Faddeeva A."/>
            <person name="Derks M.F."/>
            <person name="Anvar Y."/>
            <person name="Smit S."/>
            <person name="Van Straalen N."/>
            <person name="Roelofs D."/>
        </authorList>
    </citation>
    <scope>NUCLEOTIDE SEQUENCE [LARGE SCALE GENOMIC DNA]</scope>
    <source>
        <strain evidence="4 5">VU population</strain>
        <tissue evidence="4">Whole body</tissue>
    </source>
</reference>
<dbReference type="STRING" id="158441.A0A226EX26"/>
<dbReference type="InterPro" id="IPR030482">
    <property type="entry name" value="PDRG1"/>
</dbReference>
<dbReference type="PANTHER" id="PTHR21162:SF0">
    <property type="entry name" value="P53 AND DNA DAMAGE-REGULATED PROTEIN 1"/>
    <property type="match status" value="1"/>
</dbReference>
<evidence type="ECO:0000256" key="3">
    <source>
        <dbReference type="ARBA" id="ARBA00023186"/>
    </source>
</evidence>
<sequence>MNVPRQSERIVTYLTDLEQAAEEILTDRQTIIDYDRKRNANRESLRHLKNSSEKKTWIAMGNNFFKLEKVAVEDMIHKDQVKLDTSINEIRDNLKKKVDRVRDIEEKPALKGYNLKPLNSDEMRGLNIPQAYQHH</sequence>
<keyword evidence="2" id="KW-0963">Cytoplasm</keyword>
<organism evidence="4 5">
    <name type="scientific">Folsomia candida</name>
    <name type="common">Springtail</name>
    <dbReference type="NCBI Taxonomy" id="158441"/>
    <lineage>
        <taxon>Eukaryota</taxon>
        <taxon>Metazoa</taxon>
        <taxon>Ecdysozoa</taxon>
        <taxon>Arthropoda</taxon>
        <taxon>Hexapoda</taxon>
        <taxon>Collembola</taxon>
        <taxon>Entomobryomorpha</taxon>
        <taxon>Isotomoidea</taxon>
        <taxon>Isotomidae</taxon>
        <taxon>Proisotominae</taxon>
        <taxon>Folsomia</taxon>
    </lineage>
</organism>
<comment type="subcellular location">
    <subcellularLocation>
        <location evidence="1">Cytoplasm</location>
    </subcellularLocation>
</comment>
<name>A0A226EX26_FOLCA</name>
<proteinExistence type="predicted"/>